<organism evidence="1 2">
    <name type="scientific">Paenibacillus eucommiae</name>
    <dbReference type="NCBI Taxonomy" id="1355755"/>
    <lineage>
        <taxon>Bacteria</taxon>
        <taxon>Bacillati</taxon>
        <taxon>Bacillota</taxon>
        <taxon>Bacilli</taxon>
        <taxon>Bacillales</taxon>
        <taxon>Paenibacillaceae</taxon>
        <taxon>Paenibacillus</taxon>
    </lineage>
</organism>
<reference evidence="1 2" key="1">
    <citation type="submission" date="2021-03" db="EMBL/GenBank/DDBJ databases">
        <title>Genomic Encyclopedia of Type Strains, Phase IV (KMG-IV): sequencing the most valuable type-strain genomes for metagenomic binning, comparative biology and taxonomic classification.</title>
        <authorList>
            <person name="Goeker M."/>
        </authorList>
    </citation>
    <scope>NUCLEOTIDE SEQUENCE [LARGE SCALE GENOMIC DNA]</scope>
    <source>
        <strain evidence="1 2">DSM 26048</strain>
    </source>
</reference>
<name>A0ABS4J9S1_9BACL</name>
<accession>A0ABS4J9S1</accession>
<keyword evidence="2" id="KW-1185">Reference proteome</keyword>
<dbReference type="RefSeq" id="WP_209979179.1">
    <property type="nucleotide sequence ID" value="NZ_JAGGLB010000052.1"/>
</dbReference>
<gene>
    <name evidence="1" type="ORF">J2Z66_008235</name>
</gene>
<dbReference type="EMBL" id="JAGGLB010000052">
    <property type="protein sequence ID" value="MBP1996587.1"/>
    <property type="molecule type" value="Genomic_DNA"/>
</dbReference>
<sequence length="62" mass="7136">MRFLHALRAGLCNQLIMQQANPFIFAKNEVKRLWVAVEPNDRFTEFLSEITGYLASLSLIPL</sequence>
<dbReference type="Proteomes" id="UP001519287">
    <property type="component" value="Unassembled WGS sequence"/>
</dbReference>
<evidence type="ECO:0000313" key="2">
    <source>
        <dbReference type="Proteomes" id="UP001519287"/>
    </source>
</evidence>
<proteinExistence type="predicted"/>
<evidence type="ECO:0000313" key="1">
    <source>
        <dbReference type="EMBL" id="MBP1996587.1"/>
    </source>
</evidence>
<comment type="caution">
    <text evidence="1">The sequence shown here is derived from an EMBL/GenBank/DDBJ whole genome shotgun (WGS) entry which is preliminary data.</text>
</comment>
<protein>
    <submittedName>
        <fullName evidence="1">Uncharacterized protein</fullName>
    </submittedName>
</protein>